<reference evidence="1 2" key="2">
    <citation type="journal article" date="2022" name="Mol. Ecol. Resour.">
        <title>The genomes of chicory, endive, great burdock and yacon provide insights into Asteraceae paleo-polyploidization history and plant inulin production.</title>
        <authorList>
            <person name="Fan W."/>
            <person name="Wang S."/>
            <person name="Wang H."/>
            <person name="Wang A."/>
            <person name="Jiang F."/>
            <person name="Liu H."/>
            <person name="Zhao H."/>
            <person name="Xu D."/>
            <person name="Zhang Y."/>
        </authorList>
    </citation>
    <scope>NUCLEOTIDE SEQUENCE [LARGE SCALE GENOMIC DNA]</scope>
    <source>
        <strain evidence="2">cv. Yunnan</strain>
        <tissue evidence="1">Leaves</tissue>
    </source>
</reference>
<name>A0ACB9KBG7_9ASTR</name>
<proteinExistence type="predicted"/>
<organism evidence="1 2">
    <name type="scientific">Smallanthus sonchifolius</name>
    <dbReference type="NCBI Taxonomy" id="185202"/>
    <lineage>
        <taxon>Eukaryota</taxon>
        <taxon>Viridiplantae</taxon>
        <taxon>Streptophyta</taxon>
        <taxon>Embryophyta</taxon>
        <taxon>Tracheophyta</taxon>
        <taxon>Spermatophyta</taxon>
        <taxon>Magnoliopsida</taxon>
        <taxon>eudicotyledons</taxon>
        <taxon>Gunneridae</taxon>
        <taxon>Pentapetalae</taxon>
        <taxon>asterids</taxon>
        <taxon>campanulids</taxon>
        <taxon>Asterales</taxon>
        <taxon>Asteraceae</taxon>
        <taxon>Asteroideae</taxon>
        <taxon>Heliantheae alliance</taxon>
        <taxon>Millerieae</taxon>
        <taxon>Smallanthus</taxon>
    </lineage>
</organism>
<gene>
    <name evidence="1" type="ORF">L1987_03646</name>
</gene>
<dbReference type="EMBL" id="CM042018">
    <property type="protein sequence ID" value="KAI3829520.1"/>
    <property type="molecule type" value="Genomic_DNA"/>
</dbReference>
<reference evidence="2" key="1">
    <citation type="journal article" date="2022" name="Mol. Ecol. Resour.">
        <title>The genomes of chicory, endive, great burdock and yacon provide insights into Asteraceae palaeo-polyploidization history and plant inulin production.</title>
        <authorList>
            <person name="Fan W."/>
            <person name="Wang S."/>
            <person name="Wang H."/>
            <person name="Wang A."/>
            <person name="Jiang F."/>
            <person name="Liu H."/>
            <person name="Zhao H."/>
            <person name="Xu D."/>
            <person name="Zhang Y."/>
        </authorList>
    </citation>
    <scope>NUCLEOTIDE SEQUENCE [LARGE SCALE GENOMIC DNA]</scope>
    <source>
        <strain evidence="2">cv. Yunnan</strain>
    </source>
</reference>
<keyword evidence="2" id="KW-1185">Reference proteome</keyword>
<accession>A0ACB9KBG7</accession>
<comment type="caution">
    <text evidence="1">The sequence shown here is derived from an EMBL/GenBank/DDBJ whole genome shotgun (WGS) entry which is preliminary data.</text>
</comment>
<evidence type="ECO:0000313" key="2">
    <source>
        <dbReference type="Proteomes" id="UP001056120"/>
    </source>
</evidence>
<evidence type="ECO:0000313" key="1">
    <source>
        <dbReference type="EMBL" id="KAI3829520.1"/>
    </source>
</evidence>
<protein>
    <submittedName>
        <fullName evidence="1">Uncharacterized protein</fullName>
    </submittedName>
</protein>
<sequence length="80" mass="9278">MINRFLCSSLPIYAYKTINHEQAKGYIFLKTIPNHLPRTLKYNKTIYFQIGYSDPHVGVLISIHTFFHIVISQLGKDIVP</sequence>
<dbReference type="Proteomes" id="UP001056120">
    <property type="component" value="Linkage Group LG01"/>
</dbReference>